<keyword evidence="3" id="KW-1185">Reference proteome</keyword>
<name>A0A2N5SKS3_9BASI</name>
<organism evidence="2 3">
    <name type="scientific">Puccinia coronata f. sp. avenae</name>
    <dbReference type="NCBI Taxonomy" id="200324"/>
    <lineage>
        <taxon>Eukaryota</taxon>
        <taxon>Fungi</taxon>
        <taxon>Dikarya</taxon>
        <taxon>Basidiomycota</taxon>
        <taxon>Pucciniomycotina</taxon>
        <taxon>Pucciniomycetes</taxon>
        <taxon>Pucciniales</taxon>
        <taxon>Pucciniaceae</taxon>
        <taxon>Puccinia</taxon>
    </lineage>
</organism>
<dbReference type="Proteomes" id="UP000235388">
    <property type="component" value="Unassembled WGS sequence"/>
</dbReference>
<sequence length="58" mass="6303">LGSSEMAKDTLVESRGNEVEANDEPKSRVALVHKNDTEAKITTATEDSNKVVPSEFKV</sequence>
<reference evidence="2 3" key="1">
    <citation type="submission" date="2017-11" db="EMBL/GenBank/DDBJ databases">
        <title>De novo assembly and phasing of dikaryotic genomes from two isolates of Puccinia coronata f. sp. avenae, the causal agent of oat crown rust.</title>
        <authorList>
            <person name="Miller M.E."/>
            <person name="Zhang Y."/>
            <person name="Omidvar V."/>
            <person name="Sperschneider J."/>
            <person name="Schwessinger B."/>
            <person name="Raley C."/>
            <person name="Palmer J.M."/>
            <person name="Garnica D."/>
            <person name="Upadhyaya N."/>
            <person name="Rathjen J."/>
            <person name="Taylor J.M."/>
            <person name="Park R.F."/>
            <person name="Dodds P.N."/>
            <person name="Hirsch C.D."/>
            <person name="Kianian S.F."/>
            <person name="Figueroa M."/>
        </authorList>
    </citation>
    <scope>NUCLEOTIDE SEQUENCE [LARGE SCALE GENOMIC DNA]</scope>
    <source>
        <strain evidence="2">12NC29</strain>
    </source>
</reference>
<dbReference type="AlphaFoldDB" id="A0A2N5SKS3"/>
<evidence type="ECO:0000313" key="2">
    <source>
        <dbReference type="EMBL" id="PLW13811.1"/>
    </source>
</evidence>
<accession>A0A2N5SKS3</accession>
<evidence type="ECO:0000313" key="3">
    <source>
        <dbReference type="Proteomes" id="UP000235388"/>
    </source>
</evidence>
<evidence type="ECO:0000256" key="1">
    <source>
        <dbReference type="SAM" id="MobiDB-lite"/>
    </source>
</evidence>
<feature type="non-terminal residue" evidence="2">
    <location>
        <position position="1"/>
    </location>
</feature>
<protein>
    <submittedName>
        <fullName evidence="2">Uncharacterized protein</fullName>
    </submittedName>
</protein>
<proteinExistence type="predicted"/>
<feature type="region of interest" description="Disordered" evidence="1">
    <location>
        <begin position="1"/>
        <end position="28"/>
    </location>
</feature>
<gene>
    <name evidence="2" type="ORF">PCANC_19409</name>
</gene>
<comment type="caution">
    <text evidence="2">The sequence shown here is derived from an EMBL/GenBank/DDBJ whole genome shotgun (WGS) entry which is preliminary data.</text>
</comment>
<dbReference type="EMBL" id="PGCJ01000938">
    <property type="protein sequence ID" value="PLW13811.1"/>
    <property type="molecule type" value="Genomic_DNA"/>
</dbReference>